<sequence>MPLISLLLCVLIAISPLAENRPDGSDFFSYRKIGEDYQGSYALDNKHVYYCFDKIEGADVATFHLIGKNTGYSADKNHVYYTGKIMKGAHPKTFKMSNANIACDGKDYYSYGIPFHVSDYKSFRPGYNNWSVDKNYIYYTDDQTEKDEIHSIPVGDYKSFKGLNEQYAKDIYHVYFKTKIVEGADPATFHTFLQSRYFGQDKNCVYYENKATEVKDYNKLKVAKENKNFYVDGKNFYTHEFLKMPEGTNIKHLTNIACGDWSKDQKRVYWKNRIVKGADAKSFDALPSLYLYEGSAADNNKDYDYAKDAHHIFHKDTLLKDADYATFVCGWDGLNKVAFAFDKHRYYEGHPTPLIKKYRMGKMKVEHN</sequence>
<organism evidence="2 3">
    <name type="scientific">Prevotella herbatica</name>
    <dbReference type="NCBI Taxonomy" id="2801997"/>
    <lineage>
        <taxon>Bacteria</taxon>
        <taxon>Pseudomonadati</taxon>
        <taxon>Bacteroidota</taxon>
        <taxon>Bacteroidia</taxon>
        <taxon>Bacteroidales</taxon>
        <taxon>Prevotellaceae</taxon>
        <taxon>Prevotella</taxon>
    </lineage>
</organism>
<feature type="signal peptide" evidence="1">
    <location>
        <begin position="1"/>
        <end position="18"/>
    </location>
</feature>
<keyword evidence="3" id="KW-1185">Reference proteome</keyword>
<dbReference type="RefSeq" id="WP_207154007.1">
    <property type="nucleotide sequence ID" value="NZ_AP024484.1"/>
</dbReference>
<dbReference type="Proteomes" id="UP001319045">
    <property type="component" value="Chromosome"/>
</dbReference>
<dbReference type="EMBL" id="AP024484">
    <property type="protein sequence ID" value="BCS86439.1"/>
    <property type="molecule type" value="Genomic_DNA"/>
</dbReference>
<accession>A0ABN6EKN7</accession>
<evidence type="ECO:0000256" key="1">
    <source>
        <dbReference type="SAM" id="SignalP"/>
    </source>
</evidence>
<evidence type="ECO:0000313" key="3">
    <source>
        <dbReference type="Proteomes" id="UP001319045"/>
    </source>
</evidence>
<gene>
    <name evidence="2" type="ORF">prwr041_23320</name>
</gene>
<reference evidence="2 3" key="1">
    <citation type="journal article" date="2022" name="Int. J. Syst. Evol. Microbiol.">
        <title>Prevotella herbatica sp. nov., a plant polysaccharide-decomposing anaerobic bacterium isolated from a methanogenic reactor.</title>
        <authorList>
            <person name="Uek A."/>
            <person name="Tonouchi A."/>
            <person name="Kaku N."/>
            <person name="Ueki K."/>
        </authorList>
    </citation>
    <scope>NUCLEOTIDE SEQUENCE [LARGE SCALE GENOMIC DNA]</scope>
    <source>
        <strain evidence="2 3">WR041</strain>
    </source>
</reference>
<evidence type="ECO:0000313" key="2">
    <source>
        <dbReference type="EMBL" id="BCS86439.1"/>
    </source>
</evidence>
<dbReference type="InterPro" id="IPR027375">
    <property type="entry name" value="DKNYY"/>
</dbReference>
<dbReference type="Pfam" id="PF13644">
    <property type="entry name" value="DKNYY"/>
    <property type="match status" value="3"/>
</dbReference>
<name>A0ABN6EKN7_9BACT</name>
<proteinExistence type="predicted"/>
<protein>
    <submittedName>
        <fullName evidence="2">DKNYY domain-containing protein</fullName>
    </submittedName>
</protein>
<feature type="chain" id="PRO_5046097920" evidence="1">
    <location>
        <begin position="19"/>
        <end position="368"/>
    </location>
</feature>
<keyword evidence="1" id="KW-0732">Signal</keyword>